<evidence type="ECO:0000256" key="9">
    <source>
        <dbReference type="SAM" id="MobiDB-lite"/>
    </source>
</evidence>
<dbReference type="Pfam" id="PF00847">
    <property type="entry name" value="AP2"/>
    <property type="match status" value="1"/>
</dbReference>
<dbReference type="PRINTS" id="PR00367">
    <property type="entry name" value="ETHRSPELEMNT"/>
</dbReference>
<keyword evidence="2" id="KW-0936">Ethylene signaling pathway</keyword>
<dbReference type="InterPro" id="IPR051758">
    <property type="entry name" value="ERF/AP2-like"/>
</dbReference>
<dbReference type="AlphaFoldDB" id="A0A3S8T914"/>
<evidence type="ECO:0000256" key="5">
    <source>
        <dbReference type="ARBA" id="ARBA00023159"/>
    </source>
</evidence>
<keyword evidence="5" id="KW-0010">Activator</keyword>
<protein>
    <submittedName>
        <fullName evidence="11">Transcription factor ERF4</fullName>
    </submittedName>
</protein>
<dbReference type="PANTHER" id="PTHR31657:SF78">
    <property type="entry name" value="ETHYLENE-RESPONSIVE TRANSCRIPTION FACTOR ERF060"/>
    <property type="match status" value="1"/>
</dbReference>
<dbReference type="InterPro" id="IPR016177">
    <property type="entry name" value="DNA-bd_dom_sf"/>
</dbReference>
<keyword evidence="4" id="KW-0238">DNA-binding</keyword>
<evidence type="ECO:0000256" key="8">
    <source>
        <dbReference type="ARBA" id="ARBA00024343"/>
    </source>
</evidence>
<feature type="region of interest" description="Disordered" evidence="9">
    <location>
        <begin position="302"/>
        <end position="324"/>
    </location>
</feature>
<dbReference type="EMBL" id="MH332906">
    <property type="protein sequence ID" value="AZL19406.1"/>
    <property type="molecule type" value="mRNA"/>
</dbReference>
<sequence length="356" mass="39636">MAAAIDTYSSSSSMAPDLSEELMRALMPYMKSSSISSISPPTSPSTSSSSSASYTPFYSSSHPNLHPDFCSNTQMFSQVGFEQTGSLGLNQLTPSQIHQIQTQMILQQHHQQQQKQQIAALAPLPNQYHHQNTHTLNFLAPKAVPMKQSSTPKPTKLYRGVRQRHWGKWVAEIRLPKNRTRLWLGTFETAEEAALAYDKAAYKLRGDFARLNFPHLKHQGAHISGDFGNYKPLHAAVDAKLEAICESLAVNAPKQTKTEELCSETETKPVISAQKMVFDDALSTERTELKTEWDFPKLEAFSSSYSPSRSCDESSAGSSSPESDITFLDFSDSQWAENDTFGLEKYPSVEIDWSAI</sequence>
<organism evidence="11">
    <name type="scientific">Fragaria ananassa</name>
    <name type="common">Strawberry</name>
    <name type="synonym">Fragaria chiloensis x Fragaria virginiana</name>
    <dbReference type="NCBI Taxonomy" id="3747"/>
    <lineage>
        <taxon>Eukaryota</taxon>
        <taxon>Viridiplantae</taxon>
        <taxon>Streptophyta</taxon>
        <taxon>Embryophyta</taxon>
        <taxon>Tracheophyta</taxon>
        <taxon>Spermatophyta</taxon>
        <taxon>Magnoliopsida</taxon>
        <taxon>eudicotyledons</taxon>
        <taxon>Gunneridae</taxon>
        <taxon>Pentapetalae</taxon>
        <taxon>rosids</taxon>
        <taxon>fabids</taxon>
        <taxon>Rosales</taxon>
        <taxon>Rosaceae</taxon>
        <taxon>Rosoideae</taxon>
        <taxon>Potentilleae</taxon>
        <taxon>Fragariinae</taxon>
        <taxon>Fragaria</taxon>
    </lineage>
</organism>
<reference evidence="11" key="1">
    <citation type="submission" date="2018-05" db="EMBL/GenBank/DDBJ databases">
        <title>Full-length coding sequences of AP2/ERF genes and FaMYB98 from 'Yuexin' strawberry (Fragaria x ananassa).</title>
        <authorList>
            <person name="Zhang Y."/>
            <person name="Yin X."/>
            <person name="Xiao Y."/>
            <person name="Chen K."/>
        </authorList>
    </citation>
    <scope>NUCLEOTIDE SEQUENCE</scope>
</reference>
<feature type="region of interest" description="Disordered" evidence="9">
    <location>
        <begin position="33"/>
        <end position="57"/>
    </location>
</feature>
<dbReference type="Gene3D" id="3.30.730.10">
    <property type="entry name" value="AP2/ERF domain"/>
    <property type="match status" value="1"/>
</dbReference>
<evidence type="ECO:0000256" key="6">
    <source>
        <dbReference type="ARBA" id="ARBA00023163"/>
    </source>
</evidence>
<name>A0A3S8T914_FRAAN</name>
<keyword evidence="6" id="KW-0804">Transcription</keyword>
<proteinExistence type="evidence at transcript level"/>
<feature type="domain" description="AP2/ERF" evidence="10">
    <location>
        <begin position="157"/>
        <end position="214"/>
    </location>
</feature>
<dbReference type="SUPFAM" id="SSF54171">
    <property type="entry name" value="DNA-binding domain"/>
    <property type="match status" value="1"/>
</dbReference>
<dbReference type="GO" id="GO:0009873">
    <property type="term" value="P:ethylene-activated signaling pathway"/>
    <property type="evidence" value="ECO:0007669"/>
    <property type="project" value="UniProtKB-KW"/>
</dbReference>
<accession>A0A3S8T914</accession>
<dbReference type="PROSITE" id="PS51032">
    <property type="entry name" value="AP2_ERF"/>
    <property type="match status" value="1"/>
</dbReference>
<dbReference type="GO" id="GO:0003700">
    <property type="term" value="F:DNA-binding transcription factor activity"/>
    <property type="evidence" value="ECO:0007669"/>
    <property type="project" value="InterPro"/>
</dbReference>
<dbReference type="GO" id="GO:0000976">
    <property type="term" value="F:transcription cis-regulatory region binding"/>
    <property type="evidence" value="ECO:0007669"/>
    <property type="project" value="UniProtKB-ARBA"/>
</dbReference>
<dbReference type="SMART" id="SM00380">
    <property type="entry name" value="AP2"/>
    <property type="match status" value="1"/>
</dbReference>
<evidence type="ECO:0000259" key="10">
    <source>
        <dbReference type="PROSITE" id="PS51032"/>
    </source>
</evidence>
<keyword evidence="7" id="KW-0539">Nucleus</keyword>
<evidence type="ECO:0000256" key="4">
    <source>
        <dbReference type="ARBA" id="ARBA00023125"/>
    </source>
</evidence>
<dbReference type="PANTHER" id="PTHR31657">
    <property type="entry name" value="ETHYLENE-RESPONSIVE TRANSCRIPTION FACTOR ERF061"/>
    <property type="match status" value="1"/>
</dbReference>
<evidence type="ECO:0000256" key="2">
    <source>
        <dbReference type="ARBA" id="ARBA00022745"/>
    </source>
</evidence>
<keyword evidence="3" id="KW-0805">Transcription regulation</keyword>
<evidence type="ECO:0000256" key="7">
    <source>
        <dbReference type="ARBA" id="ARBA00023242"/>
    </source>
</evidence>
<dbReference type="InterPro" id="IPR036955">
    <property type="entry name" value="AP2/ERF_dom_sf"/>
</dbReference>
<dbReference type="InterPro" id="IPR001471">
    <property type="entry name" value="AP2/ERF_dom"/>
</dbReference>
<feature type="compositionally biased region" description="Low complexity" evidence="9">
    <location>
        <begin position="313"/>
        <end position="323"/>
    </location>
</feature>
<comment type="similarity">
    <text evidence="8">Belongs to the AP2/ERF transcription factor family. ERF subfamily.</text>
</comment>
<comment type="subcellular location">
    <subcellularLocation>
        <location evidence="1">Nucleus</location>
    </subcellularLocation>
</comment>
<evidence type="ECO:0000256" key="3">
    <source>
        <dbReference type="ARBA" id="ARBA00023015"/>
    </source>
</evidence>
<evidence type="ECO:0000256" key="1">
    <source>
        <dbReference type="ARBA" id="ARBA00004123"/>
    </source>
</evidence>
<dbReference type="GO" id="GO:0005634">
    <property type="term" value="C:nucleus"/>
    <property type="evidence" value="ECO:0007669"/>
    <property type="project" value="UniProtKB-SubCell"/>
</dbReference>
<dbReference type="FunFam" id="3.30.730.10:FF:000001">
    <property type="entry name" value="Ethylene-responsive transcription factor 2"/>
    <property type="match status" value="1"/>
</dbReference>
<dbReference type="CDD" id="cd00018">
    <property type="entry name" value="AP2"/>
    <property type="match status" value="1"/>
</dbReference>
<evidence type="ECO:0000313" key="11">
    <source>
        <dbReference type="EMBL" id="AZL19406.1"/>
    </source>
</evidence>